<evidence type="ECO:0000313" key="1">
    <source>
        <dbReference type="EMBL" id="ORY03221.1"/>
    </source>
</evidence>
<gene>
    <name evidence="1" type="ORF">BCR34DRAFT_605305</name>
</gene>
<evidence type="ECO:0000313" key="2">
    <source>
        <dbReference type="Proteomes" id="UP000193144"/>
    </source>
</evidence>
<reference evidence="1 2" key="1">
    <citation type="submission" date="2016-07" db="EMBL/GenBank/DDBJ databases">
        <title>Pervasive Adenine N6-methylation of Active Genes in Fungi.</title>
        <authorList>
            <consortium name="DOE Joint Genome Institute"/>
            <person name="Mondo S.J."/>
            <person name="Dannebaum R.O."/>
            <person name="Kuo R.C."/>
            <person name="Labutti K."/>
            <person name="Haridas S."/>
            <person name="Kuo A."/>
            <person name="Salamov A."/>
            <person name="Ahrendt S.R."/>
            <person name="Lipzen A."/>
            <person name="Sullivan W."/>
            <person name="Andreopoulos W.B."/>
            <person name="Clum A."/>
            <person name="Lindquist E."/>
            <person name="Daum C."/>
            <person name="Ramamoorthy G.K."/>
            <person name="Gryganskyi A."/>
            <person name="Culley D."/>
            <person name="Magnuson J.K."/>
            <person name="James T.Y."/>
            <person name="O'Malley M.A."/>
            <person name="Stajich J.E."/>
            <person name="Spatafora J.W."/>
            <person name="Visel A."/>
            <person name="Grigoriev I.V."/>
        </authorList>
    </citation>
    <scope>NUCLEOTIDE SEQUENCE [LARGE SCALE GENOMIC DNA]</scope>
    <source>
        <strain evidence="1 2">CBS 115471</strain>
    </source>
</reference>
<dbReference type="InterPro" id="IPR052523">
    <property type="entry name" value="Trichothecene_AcTrans"/>
</dbReference>
<dbReference type="PANTHER" id="PTHR42791">
    <property type="entry name" value="GNAT FAMILY ACETYLTRANSFERASE"/>
    <property type="match status" value="1"/>
</dbReference>
<proteinExistence type="predicted"/>
<dbReference type="AlphaFoldDB" id="A0A1Y1YYX8"/>
<dbReference type="PANTHER" id="PTHR42791:SF4">
    <property type="entry name" value="ACETYLTRANSFERASE, GNAT FAMILY FAMILY (AFU_ORTHOLOGUE AFUA_4G09540)-RELATED"/>
    <property type="match status" value="1"/>
</dbReference>
<dbReference type="OrthoDB" id="2115692at2759"/>
<organism evidence="1 2">
    <name type="scientific">Clohesyomyces aquaticus</name>
    <dbReference type="NCBI Taxonomy" id="1231657"/>
    <lineage>
        <taxon>Eukaryota</taxon>
        <taxon>Fungi</taxon>
        <taxon>Dikarya</taxon>
        <taxon>Ascomycota</taxon>
        <taxon>Pezizomycotina</taxon>
        <taxon>Dothideomycetes</taxon>
        <taxon>Pleosporomycetidae</taxon>
        <taxon>Pleosporales</taxon>
        <taxon>Lindgomycetaceae</taxon>
        <taxon>Clohesyomyces</taxon>
    </lineage>
</organism>
<accession>A0A1Y1YYX8</accession>
<dbReference type="Gene3D" id="3.40.630.30">
    <property type="match status" value="1"/>
</dbReference>
<dbReference type="EMBL" id="MCFA01000149">
    <property type="protein sequence ID" value="ORY03221.1"/>
    <property type="molecule type" value="Genomic_DNA"/>
</dbReference>
<dbReference type="STRING" id="1231657.A0A1Y1YYX8"/>
<name>A0A1Y1YYX8_9PLEO</name>
<keyword evidence="2" id="KW-1185">Reference proteome</keyword>
<dbReference type="Proteomes" id="UP000193144">
    <property type="component" value="Unassembled WGS sequence"/>
</dbReference>
<dbReference type="CDD" id="cd04301">
    <property type="entry name" value="NAT_SF"/>
    <property type="match status" value="1"/>
</dbReference>
<sequence length="184" mass="21612">MLIRPMTREDLPEALAITNQAFSHDELFSWIYPRNDEYPDDLRRWQMIRLRTRLVTAGEHAFVAVADKTDPFWSGKPVIVGYAFFARNGKDQASEKWKHDSLFNKFERHLLSWELWYEEQVLDRASDPARIKKLDASTPEDVYSSLGPYWHLSLLATHPEYQLRGIGAKLVKYGQQLPLMRAFR</sequence>
<comment type="caution">
    <text evidence="1">The sequence shown here is derived from an EMBL/GenBank/DDBJ whole genome shotgun (WGS) entry which is preliminary data.</text>
</comment>
<evidence type="ECO:0008006" key="3">
    <source>
        <dbReference type="Google" id="ProtNLM"/>
    </source>
</evidence>
<protein>
    <recommendedName>
        <fullName evidence="3">Acyl-CoA N-acyltransferase</fullName>
    </recommendedName>
</protein>
<dbReference type="SUPFAM" id="SSF55729">
    <property type="entry name" value="Acyl-CoA N-acyltransferases (Nat)"/>
    <property type="match status" value="1"/>
</dbReference>
<dbReference type="InterPro" id="IPR016181">
    <property type="entry name" value="Acyl_CoA_acyltransferase"/>
</dbReference>